<evidence type="ECO:0000259" key="2">
    <source>
        <dbReference type="Pfam" id="PF01764"/>
    </source>
</evidence>
<accession>A0A811PSB7</accession>
<sequence length="803" mass="88729">MRFIYGLRSELKAIILVSRPKTLDAAIAMALVQEEVGGTPSARTAFRGDWSSSSKFIPKTTLPLPLPPRHDKPQAAPTATESSAATSVDPKLAAVKAYRHALGLCYKCADKWSKDHKCGPQVQLHIVQELWDLLQEEEPDVQQATPTDTEQQAFLAISPSALSGIPALGTVRFTGSIQGIPVHMLLDSGSSTSFLSEAVAAQLHDMQAQPNTGSVRIAGGGRLCSAATLLNVPWSIGTYQFTSNIRVLPLSAFDMIIGMDWLESFSPMQVHWKHKWLTIPYAAKLVTLQGELVDPPVDLFLQVCAMDTEQPESSSDQLPAAVQCLLDQFSDLFQSPDSLPPSRPCNHLIPLVPGAQPFYIRPYQYPPNILTQLAVNPDALPHYSLLNGVIRSPFEVLYGFTPRHFGLMAPNVTPVADLNNWLDDRALILSLIQQHLSRAQARMKRQADKHRSERSFAVGDWVFLKLQPYVQSSLARRANQKLSFRFFGPYKIIARIGHAAYKLDLPESSSIHPVFHVSQLNNNPVTAILPTALSEFQVPRKILDRRWTTGDSPAEEVLIQWSHMPPSLATWELLVPLKQRSQRAPAWGHAGSKQGGSSAPLLMILSTQALIGHQKNGPGPSKQGSPTARQQALSGRFMKALGLQRHGGWPKDVVEQDPRKPFAYYAIREALRRFLSENADARFVVAGHSLGGALAVLFPAVLALHREDAVLARLQGVYTFGQPRVGEVHHGRVPRQAQQVMQEEYFSVLTVAPKVVNAAWELLRSFLIGYVAGPEYAEGWLMRLARVADSCCRGYPRTRREIT</sequence>
<name>A0A811PSB7_9POAL</name>
<dbReference type="GO" id="GO:0006508">
    <property type="term" value="P:proteolysis"/>
    <property type="evidence" value="ECO:0007669"/>
    <property type="project" value="InterPro"/>
</dbReference>
<proteinExistence type="predicted"/>
<dbReference type="AlphaFoldDB" id="A0A811PSB7"/>
<dbReference type="PROSITE" id="PS00141">
    <property type="entry name" value="ASP_PROTEASE"/>
    <property type="match status" value="1"/>
</dbReference>
<gene>
    <name evidence="4" type="ORF">NCGR_LOCUS33190</name>
</gene>
<dbReference type="InterPro" id="IPR029058">
    <property type="entry name" value="AB_hydrolase_fold"/>
</dbReference>
<protein>
    <recommendedName>
        <fullName evidence="6">Fungal lipase-like domain-containing protein</fullName>
    </recommendedName>
</protein>
<feature type="domain" description="Tf2-1-like SH3-like" evidence="3">
    <location>
        <begin position="459"/>
        <end position="521"/>
    </location>
</feature>
<dbReference type="EMBL" id="CAJGYO010000008">
    <property type="protein sequence ID" value="CAD6249360.1"/>
    <property type="molecule type" value="Genomic_DNA"/>
</dbReference>
<dbReference type="CDD" id="cd00303">
    <property type="entry name" value="retropepsin_like"/>
    <property type="match status" value="1"/>
</dbReference>
<evidence type="ECO:0008006" key="6">
    <source>
        <dbReference type="Google" id="ProtNLM"/>
    </source>
</evidence>
<dbReference type="Pfam" id="PF01764">
    <property type="entry name" value="Lipase_3"/>
    <property type="match status" value="1"/>
</dbReference>
<organism evidence="4 5">
    <name type="scientific">Miscanthus lutarioriparius</name>
    <dbReference type="NCBI Taxonomy" id="422564"/>
    <lineage>
        <taxon>Eukaryota</taxon>
        <taxon>Viridiplantae</taxon>
        <taxon>Streptophyta</taxon>
        <taxon>Embryophyta</taxon>
        <taxon>Tracheophyta</taxon>
        <taxon>Spermatophyta</taxon>
        <taxon>Magnoliopsida</taxon>
        <taxon>Liliopsida</taxon>
        <taxon>Poales</taxon>
        <taxon>Poaceae</taxon>
        <taxon>PACMAD clade</taxon>
        <taxon>Panicoideae</taxon>
        <taxon>Andropogonodae</taxon>
        <taxon>Andropogoneae</taxon>
        <taxon>Saccharinae</taxon>
        <taxon>Miscanthus</taxon>
    </lineage>
</organism>
<dbReference type="InterPro" id="IPR056924">
    <property type="entry name" value="SH3_Tf2-1"/>
</dbReference>
<keyword evidence="5" id="KW-1185">Reference proteome</keyword>
<dbReference type="InterPro" id="IPR002921">
    <property type="entry name" value="Fungal_lipase-type"/>
</dbReference>
<dbReference type="Gene3D" id="3.40.50.1820">
    <property type="entry name" value="alpha/beta hydrolase"/>
    <property type="match status" value="1"/>
</dbReference>
<dbReference type="Gene3D" id="2.40.70.10">
    <property type="entry name" value="Acid Proteases"/>
    <property type="match status" value="1"/>
</dbReference>
<dbReference type="PANTHER" id="PTHR46086">
    <property type="entry name" value="ALPHA/BETA-HYDROLASES SUPERFAMILY PROTEIN"/>
    <property type="match status" value="1"/>
</dbReference>
<dbReference type="GO" id="GO:0004190">
    <property type="term" value="F:aspartic-type endopeptidase activity"/>
    <property type="evidence" value="ECO:0007669"/>
    <property type="project" value="InterPro"/>
</dbReference>
<dbReference type="OrthoDB" id="438440at2759"/>
<dbReference type="SUPFAM" id="SSF54160">
    <property type="entry name" value="Chromo domain-like"/>
    <property type="match status" value="1"/>
</dbReference>
<dbReference type="InterPro" id="IPR044819">
    <property type="entry name" value="OBL-like"/>
</dbReference>
<feature type="domain" description="Fungal lipase-type" evidence="2">
    <location>
        <begin position="663"/>
        <end position="735"/>
    </location>
</feature>
<dbReference type="Proteomes" id="UP000604825">
    <property type="component" value="Unassembled WGS sequence"/>
</dbReference>
<dbReference type="InterPro" id="IPR001969">
    <property type="entry name" value="Aspartic_peptidase_AS"/>
</dbReference>
<feature type="compositionally biased region" description="Low complexity" evidence="1">
    <location>
        <begin position="75"/>
        <end position="84"/>
    </location>
</feature>
<dbReference type="PANTHER" id="PTHR46086:SF4">
    <property type="entry name" value="ALPHA_BETA-HYDROLASES SUPERFAMILY PROTEIN"/>
    <property type="match status" value="1"/>
</dbReference>
<feature type="region of interest" description="Disordered" evidence="1">
    <location>
        <begin position="61"/>
        <end position="84"/>
    </location>
</feature>
<reference evidence="4" key="1">
    <citation type="submission" date="2020-10" db="EMBL/GenBank/DDBJ databases">
        <authorList>
            <person name="Han B."/>
            <person name="Lu T."/>
            <person name="Zhao Q."/>
            <person name="Huang X."/>
            <person name="Zhao Y."/>
        </authorList>
    </citation>
    <scope>NUCLEOTIDE SEQUENCE</scope>
</reference>
<evidence type="ECO:0000313" key="5">
    <source>
        <dbReference type="Proteomes" id="UP000604825"/>
    </source>
</evidence>
<dbReference type="Pfam" id="PF08284">
    <property type="entry name" value="RVP_2"/>
    <property type="match status" value="1"/>
</dbReference>
<dbReference type="InterPro" id="IPR021109">
    <property type="entry name" value="Peptidase_aspartic_dom_sf"/>
</dbReference>
<dbReference type="SUPFAM" id="SSF53474">
    <property type="entry name" value="alpha/beta-Hydrolases"/>
    <property type="match status" value="1"/>
</dbReference>
<dbReference type="InterPro" id="IPR016197">
    <property type="entry name" value="Chromo-like_dom_sf"/>
</dbReference>
<dbReference type="SUPFAM" id="SSF50630">
    <property type="entry name" value="Acid proteases"/>
    <property type="match status" value="1"/>
</dbReference>
<comment type="caution">
    <text evidence="4">The sequence shown here is derived from an EMBL/GenBank/DDBJ whole genome shotgun (WGS) entry which is preliminary data.</text>
</comment>
<dbReference type="Pfam" id="PF24626">
    <property type="entry name" value="SH3_Tf2-1"/>
    <property type="match status" value="1"/>
</dbReference>
<dbReference type="GO" id="GO:0004806">
    <property type="term" value="F:triacylglycerol lipase activity"/>
    <property type="evidence" value="ECO:0007669"/>
    <property type="project" value="InterPro"/>
</dbReference>
<dbReference type="GO" id="GO:0006629">
    <property type="term" value="P:lipid metabolic process"/>
    <property type="evidence" value="ECO:0007669"/>
    <property type="project" value="InterPro"/>
</dbReference>
<evidence type="ECO:0000313" key="4">
    <source>
        <dbReference type="EMBL" id="CAD6249360.1"/>
    </source>
</evidence>
<evidence type="ECO:0000256" key="1">
    <source>
        <dbReference type="SAM" id="MobiDB-lite"/>
    </source>
</evidence>
<evidence type="ECO:0000259" key="3">
    <source>
        <dbReference type="Pfam" id="PF24626"/>
    </source>
</evidence>